<dbReference type="EMBL" id="JBJUIK010000003">
    <property type="protein sequence ID" value="KAL3532477.1"/>
    <property type="molecule type" value="Genomic_DNA"/>
</dbReference>
<keyword evidence="1 2" id="KW-0732">Signal</keyword>
<dbReference type="PANTHER" id="PTHR32208">
    <property type="entry name" value="SECRETED PROTEIN-RELATED"/>
    <property type="match status" value="1"/>
</dbReference>
<feature type="chain" id="PRO_5044800678" description="Galactose oxidase" evidence="2">
    <location>
        <begin position="21"/>
        <end position="573"/>
    </location>
</feature>
<evidence type="ECO:0000313" key="6">
    <source>
        <dbReference type="Proteomes" id="UP001630127"/>
    </source>
</evidence>
<proteinExistence type="predicted"/>
<feature type="domain" description="Galactose oxidase-like Early set" evidence="4">
    <location>
        <begin position="472"/>
        <end position="572"/>
    </location>
</feature>
<evidence type="ECO:0008006" key="7">
    <source>
        <dbReference type="Google" id="ProtNLM"/>
    </source>
</evidence>
<keyword evidence="6" id="KW-1185">Reference proteome</keyword>
<dbReference type="InterPro" id="IPR037293">
    <property type="entry name" value="Gal_Oxidase_central_sf"/>
</dbReference>
<dbReference type="Pfam" id="PF09118">
    <property type="entry name" value="GO-like_E_set"/>
    <property type="match status" value="1"/>
</dbReference>
<reference evidence="5 6" key="1">
    <citation type="submission" date="2024-11" db="EMBL/GenBank/DDBJ databases">
        <title>A near-complete genome assembly of Cinchona calisaya.</title>
        <authorList>
            <person name="Lian D.C."/>
            <person name="Zhao X.W."/>
            <person name="Wei L."/>
        </authorList>
    </citation>
    <scope>NUCLEOTIDE SEQUENCE [LARGE SCALE GENOMIC DNA]</scope>
    <source>
        <tissue evidence="5">Nenye</tissue>
    </source>
</reference>
<gene>
    <name evidence="5" type="ORF">ACH5RR_005998</name>
</gene>
<evidence type="ECO:0000256" key="2">
    <source>
        <dbReference type="SAM" id="SignalP"/>
    </source>
</evidence>
<dbReference type="SUPFAM" id="SSF50965">
    <property type="entry name" value="Galactose oxidase, central domain"/>
    <property type="match status" value="1"/>
</dbReference>
<dbReference type="InterPro" id="IPR014756">
    <property type="entry name" value="Ig_E-set"/>
</dbReference>
<dbReference type="CDD" id="cd02851">
    <property type="entry name" value="E_set_GO_C"/>
    <property type="match status" value="1"/>
</dbReference>
<sequence length="573" mass="64110">MSILFKALLFLPIIFLGTNATIPTTKVTEEGIEFGIGNNFGSFQFGFADGSHQPLIGNKVGQPDFETDFKGKWELHSKNAGVSAMQLQLMHNNKAVWFDTTNLGPSALEFDPPFCRPLPSNASLTDCFAHAVEYDTQIASVRPLKFMYDPWCSSGGLAANGDLINTGGAIEAERAIRIFTPCDNCEFLENVAGLADNRWYASQHTLEDGNFVVIGGRNVFTYEIVPPNQLQFQPRLFPLPFLQETRDEKENNLYPFVYLLPDGNIFLFANSKSIILKPYTGEIIRRLPDLPGGSRNYPASGMSVLLPLQLSADNAAENLNVEVLVCGGNTLDAFKFAENEPRKFLPALDDCNRLSLTQENAQWDTETMPSRRVMGDSLLLPTGDVLMLNDDANFTPTLYYPRREKGKRFKELKPTKIARMYHSSSALLIDAKILVTGSNPHQFYTFDVKYPTELRVEKFLPPYLDADLDKHRPAIDEDKSDKELKYGQQFVVYFGLDEDADQVDIKVTMYPPPFTTHGFSQGQRLLVLGLKEFNGDQITAVAPPSGKIAPPGYYMLFVVHRSVPSRGMWVHIA</sequence>
<dbReference type="Proteomes" id="UP001630127">
    <property type="component" value="Unassembled WGS sequence"/>
</dbReference>
<dbReference type="InterPro" id="IPR015202">
    <property type="entry name" value="GO-like_E_set"/>
</dbReference>
<dbReference type="InterPro" id="IPR013783">
    <property type="entry name" value="Ig-like_fold"/>
</dbReference>
<dbReference type="Gene3D" id="2.60.40.10">
    <property type="entry name" value="Immunoglobulins"/>
    <property type="match status" value="1"/>
</dbReference>
<dbReference type="AlphaFoldDB" id="A0ABD3AMT4"/>
<dbReference type="SUPFAM" id="SSF81296">
    <property type="entry name" value="E set domains"/>
    <property type="match status" value="1"/>
</dbReference>
<evidence type="ECO:0000256" key="1">
    <source>
        <dbReference type="ARBA" id="ARBA00022729"/>
    </source>
</evidence>
<dbReference type="Pfam" id="PF07250">
    <property type="entry name" value="Glyoxal_oxid_N"/>
    <property type="match status" value="1"/>
</dbReference>
<dbReference type="InterPro" id="IPR011043">
    <property type="entry name" value="Gal_Oxase/kelch_b-propeller"/>
</dbReference>
<dbReference type="Gene3D" id="2.130.10.80">
    <property type="entry name" value="Galactose oxidase/kelch, beta-propeller"/>
    <property type="match status" value="1"/>
</dbReference>
<feature type="domain" description="Glyoxal oxidase N-terminal" evidence="3">
    <location>
        <begin position="85"/>
        <end position="463"/>
    </location>
</feature>
<name>A0ABD3AMT4_9GENT</name>
<organism evidence="5 6">
    <name type="scientific">Cinchona calisaya</name>
    <dbReference type="NCBI Taxonomy" id="153742"/>
    <lineage>
        <taxon>Eukaryota</taxon>
        <taxon>Viridiplantae</taxon>
        <taxon>Streptophyta</taxon>
        <taxon>Embryophyta</taxon>
        <taxon>Tracheophyta</taxon>
        <taxon>Spermatophyta</taxon>
        <taxon>Magnoliopsida</taxon>
        <taxon>eudicotyledons</taxon>
        <taxon>Gunneridae</taxon>
        <taxon>Pentapetalae</taxon>
        <taxon>asterids</taxon>
        <taxon>lamiids</taxon>
        <taxon>Gentianales</taxon>
        <taxon>Rubiaceae</taxon>
        <taxon>Cinchonoideae</taxon>
        <taxon>Cinchoneae</taxon>
        <taxon>Cinchona</taxon>
    </lineage>
</organism>
<evidence type="ECO:0000313" key="5">
    <source>
        <dbReference type="EMBL" id="KAL3532477.1"/>
    </source>
</evidence>
<accession>A0ABD3AMT4</accession>
<evidence type="ECO:0000259" key="3">
    <source>
        <dbReference type="Pfam" id="PF07250"/>
    </source>
</evidence>
<protein>
    <recommendedName>
        <fullName evidence="7">Galactose oxidase</fullName>
    </recommendedName>
</protein>
<evidence type="ECO:0000259" key="4">
    <source>
        <dbReference type="Pfam" id="PF09118"/>
    </source>
</evidence>
<dbReference type="InterPro" id="IPR009880">
    <property type="entry name" value="Glyoxal_oxidase_N"/>
</dbReference>
<dbReference type="PANTHER" id="PTHR32208:SF93">
    <property type="entry name" value="ALDEHYDE OXIDASE GLOX1"/>
    <property type="match status" value="1"/>
</dbReference>
<feature type="signal peptide" evidence="2">
    <location>
        <begin position="1"/>
        <end position="20"/>
    </location>
</feature>
<comment type="caution">
    <text evidence="5">The sequence shown here is derived from an EMBL/GenBank/DDBJ whole genome shotgun (WGS) entry which is preliminary data.</text>
</comment>